<accession>A0ACC3NT04</accession>
<organism evidence="1 2">
    <name type="scientific">Vermiconidia calcicola</name>
    <dbReference type="NCBI Taxonomy" id="1690605"/>
    <lineage>
        <taxon>Eukaryota</taxon>
        <taxon>Fungi</taxon>
        <taxon>Dikarya</taxon>
        <taxon>Ascomycota</taxon>
        <taxon>Pezizomycotina</taxon>
        <taxon>Dothideomycetes</taxon>
        <taxon>Dothideomycetidae</taxon>
        <taxon>Mycosphaerellales</taxon>
        <taxon>Extremaceae</taxon>
        <taxon>Vermiconidia</taxon>
    </lineage>
</organism>
<protein>
    <submittedName>
        <fullName evidence="1">Uncharacterized protein</fullName>
    </submittedName>
</protein>
<evidence type="ECO:0000313" key="1">
    <source>
        <dbReference type="EMBL" id="KAK3722632.1"/>
    </source>
</evidence>
<proteinExistence type="predicted"/>
<name>A0ACC3NT04_9PEZI</name>
<dbReference type="Proteomes" id="UP001281147">
    <property type="component" value="Unassembled WGS sequence"/>
</dbReference>
<sequence length="1377" mass="153638">MSNSPAPAPGTERTLRSRRRPRTSDGDTLKVAKRRKRNKVSEDTFVAPSYREDEEEINGTIEVTPMNGDIHHESARRGRGRPRKVSTPIVEMEIPVRGKKNITKRPARGDGATVLTQNERYAVKLLPSTPKELRKGATEYRGSLGAGHHALAVTRDRAYVWDYTSHGQVSNPRVFDIPFATKATDPLPFGALVTTGNSTDIGLVLLSAVTGKVVFYDSIERAAAVGLFQDRNAGVEGSAGSLFSGESVTDLVSADHAGFIITLSSGRIAQLTLRDAQGKARVFAQFLRSTEQSSGGLFGSIKGMLGGGGWKRDVTALHTRALGTRGQMQAISLTERAELQIWDLDWSGRYTFKGTIDCREVIVAELRKLDSPEMQGRAENIATLDFAMLEKPTSNSELTTVGAEAPIDFVLLVRSGTSDKSSYVLAEMSVAGAEVAVNQVLELDTYRVRSGVNAQIKPRLMLPKPRHTAFVAFGDAIVLAAIGEAQEDSPEAQLNVSYVQPANFEESIYLQQTNDFVLLDGCGEDSRGSHASSIAFVRGAGLVRISAVDPATTEPMDRIPIKTKIEQAIFHGALQDGNIIDFSRVQDSTFSPEEVEQAAVQISDEIMRSESPFISTSPTSMESHLAQKANALRALITFVRQNYPTLSTAAMWQLLWDAERVAAGQEMWKAFEEHEAAATAERKKRTATVMDEVCAVAHARTGLDVAPDQSNSEVVRLFFIHRLHRIELLLPLICEFLERIQNDTDKPALTKFRLVLEADDLWIRSLEAVSSFRMENAAAYGVLPDHLDEGVLTDVAEYVELPEFWTSTESMLKSVKKMCKLSRSIAQEEFDKNEEDPTVQALAMKVSDQNPQLIQLMCLVFQERINWLASRQEARQREMSEKLRRNYDDTRYDQFRVLANMAQFEAGLKLAEKYRDMHTLTEIVVGEMQFSLEELPKESDARKQKIINHINDLMERIGRYFDRFGDDWANAYFDEGFGGGAAGVMFKDAQDNWPEALSKYLRADPSRAKLCWINDITAANDFTHASGSLKLAAKERETMLWPKQVELSMAKLAVLASQEGLQESGKGMTEREVATAIPESDLEIVGIQEKLFKHLLPEIKHCIDEQAELEVTTKKFGHKIQDLHACKSVLEAGFDRVLRQEAVSVDELVDVLTLMDSVINDDTPDNLQGQEFFLALKALNAAAPSMPQTQVETLLQLLWKRCYLYDDWIDINKVSKQSDEEMSSRLKETMSWRTLYHAFDQDLFDRPDCYVRHLLPSDCLGGGCSPEALAYRWPEADILTALLNENKIQDEQLHGYVTDRRLDQWVETCIRDVKSYLKDEGDEEAQRLQREREFEASVEFGQPDGKANGHAIAPNGIKAEDGGEQSDFETDGDVEMG</sequence>
<evidence type="ECO:0000313" key="2">
    <source>
        <dbReference type="Proteomes" id="UP001281147"/>
    </source>
</evidence>
<gene>
    <name evidence="1" type="ORF">LTR37_002202</name>
</gene>
<comment type="caution">
    <text evidence="1">The sequence shown here is derived from an EMBL/GenBank/DDBJ whole genome shotgun (WGS) entry which is preliminary data.</text>
</comment>
<dbReference type="EMBL" id="JAUTXU010000012">
    <property type="protein sequence ID" value="KAK3722632.1"/>
    <property type="molecule type" value="Genomic_DNA"/>
</dbReference>
<reference evidence="1" key="1">
    <citation type="submission" date="2023-07" db="EMBL/GenBank/DDBJ databases">
        <title>Black Yeasts Isolated from many extreme environments.</title>
        <authorList>
            <person name="Coleine C."/>
            <person name="Stajich J.E."/>
            <person name="Selbmann L."/>
        </authorList>
    </citation>
    <scope>NUCLEOTIDE SEQUENCE</scope>
    <source>
        <strain evidence="1">CCFEE 5714</strain>
    </source>
</reference>
<keyword evidence="2" id="KW-1185">Reference proteome</keyword>